<evidence type="ECO:0000313" key="5">
    <source>
        <dbReference type="EMBL" id="GAA4283807.1"/>
    </source>
</evidence>
<keyword evidence="2" id="KW-0436">Ligase</keyword>
<sequence length="571" mass="60934">MPQYFLPGMPKALGYPRAATPGILISAARTYRHRTAVVDGEEQLSYQELHDNAKATAATLRAAGIGRDSVVGLHLPNGLHFLTAYYGALLTGAAVTLVNPLLPKRSLVRQLRGIGVDAVITHPAHMSTIVAAETELALSLVIVVPDSWAAKADDDQLRRAAELTRRAPYRSLADVLAEPAPDFIPTVPDADQVAHYAFTGGTTGESKAVRVLHKNLIANITQMTAWRLNSIVKRNVDGVLCLEPIEQLGPPYVQSGRSSALQVSPLFHAQGLTNMGMFVLGGITIVLSGRFSPESFVELAKRWGVVYCSGNPPMYLALAAHCAKTGETMPSIRMAVSGAAPLDSTAVDRIGKAMPNAVIGEGYGLTEATCMVCSTPFQRGSDPKVGSVGVPVPDTEVEIRALDGKTILQDGEEGELWVRGPQVTDGYSNAAEQTAAQFVDGWLCTGDIASRSPDGYVRIHDRAKDMLIYKGYNVYPRELEGIAAAHPGVAQVAVVGRAFGDAGEVPVAFVVLRAGAALSSDALIDWVADQVLPYQKIREVHFVDELPTSAAGKILKTDLRSRLDDQGLTLC</sequence>
<dbReference type="PANTHER" id="PTHR24096:SF149">
    <property type="entry name" value="AMP-BINDING DOMAIN-CONTAINING PROTEIN-RELATED"/>
    <property type="match status" value="1"/>
</dbReference>
<evidence type="ECO:0000313" key="6">
    <source>
        <dbReference type="Proteomes" id="UP001501586"/>
    </source>
</evidence>
<reference evidence="6" key="1">
    <citation type="journal article" date="2019" name="Int. J. Syst. Evol. Microbiol.">
        <title>The Global Catalogue of Microorganisms (GCM) 10K type strain sequencing project: providing services to taxonomists for standard genome sequencing and annotation.</title>
        <authorList>
            <consortium name="The Broad Institute Genomics Platform"/>
            <consortium name="The Broad Institute Genome Sequencing Center for Infectious Disease"/>
            <person name="Wu L."/>
            <person name="Ma J."/>
        </authorList>
    </citation>
    <scope>NUCLEOTIDE SEQUENCE [LARGE SCALE GENOMIC DNA]</scope>
    <source>
        <strain evidence="6">JCM 17458</strain>
    </source>
</reference>
<dbReference type="InterPro" id="IPR045851">
    <property type="entry name" value="AMP-bd_C_sf"/>
</dbReference>
<organism evidence="5 6">
    <name type="scientific">Brevibacterium daeguense</name>
    <dbReference type="NCBI Taxonomy" id="909936"/>
    <lineage>
        <taxon>Bacteria</taxon>
        <taxon>Bacillati</taxon>
        <taxon>Actinomycetota</taxon>
        <taxon>Actinomycetes</taxon>
        <taxon>Micrococcales</taxon>
        <taxon>Brevibacteriaceae</taxon>
        <taxon>Brevibacterium</taxon>
    </lineage>
</organism>
<comment type="caution">
    <text evidence="5">The sequence shown here is derived from an EMBL/GenBank/DDBJ whole genome shotgun (WGS) entry which is preliminary data.</text>
</comment>
<dbReference type="InterPro" id="IPR020845">
    <property type="entry name" value="AMP-binding_CS"/>
</dbReference>
<evidence type="ECO:0000256" key="1">
    <source>
        <dbReference type="ARBA" id="ARBA00006432"/>
    </source>
</evidence>
<evidence type="ECO:0000259" key="3">
    <source>
        <dbReference type="Pfam" id="PF00501"/>
    </source>
</evidence>
<evidence type="ECO:0000256" key="2">
    <source>
        <dbReference type="ARBA" id="ARBA00022598"/>
    </source>
</evidence>
<evidence type="ECO:0000259" key="4">
    <source>
        <dbReference type="Pfam" id="PF13193"/>
    </source>
</evidence>
<dbReference type="Gene3D" id="3.30.300.30">
    <property type="match status" value="1"/>
</dbReference>
<dbReference type="PANTHER" id="PTHR24096">
    <property type="entry name" value="LONG-CHAIN-FATTY-ACID--COA LIGASE"/>
    <property type="match status" value="1"/>
</dbReference>
<protein>
    <submittedName>
        <fullName evidence="5">AMP-binding protein</fullName>
    </submittedName>
</protein>
<dbReference type="EMBL" id="BAABAZ010000004">
    <property type="protein sequence ID" value="GAA4283807.1"/>
    <property type="molecule type" value="Genomic_DNA"/>
</dbReference>
<dbReference type="InterPro" id="IPR042099">
    <property type="entry name" value="ANL_N_sf"/>
</dbReference>
<accession>A0ABP8EIP0</accession>
<dbReference type="SUPFAM" id="SSF56801">
    <property type="entry name" value="Acetyl-CoA synthetase-like"/>
    <property type="match status" value="1"/>
</dbReference>
<feature type="domain" description="AMP-dependent synthetase/ligase" evidence="3">
    <location>
        <begin position="27"/>
        <end position="427"/>
    </location>
</feature>
<dbReference type="Gene3D" id="3.40.50.12780">
    <property type="entry name" value="N-terminal domain of ligase-like"/>
    <property type="match status" value="1"/>
</dbReference>
<comment type="similarity">
    <text evidence="1">Belongs to the ATP-dependent AMP-binding enzyme family.</text>
</comment>
<dbReference type="Pfam" id="PF13193">
    <property type="entry name" value="AMP-binding_C"/>
    <property type="match status" value="1"/>
</dbReference>
<keyword evidence="6" id="KW-1185">Reference proteome</keyword>
<proteinExistence type="inferred from homology"/>
<name>A0ABP8EIP0_9MICO</name>
<dbReference type="Pfam" id="PF00501">
    <property type="entry name" value="AMP-binding"/>
    <property type="match status" value="1"/>
</dbReference>
<dbReference type="InterPro" id="IPR000873">
    <property type="entry name" value="AMP-dep_synth/lig_dom"/>
</dbReference>
<gene>
    <name evidence="5" type="ORF">GCM10022261_13380</name>
</gene>
<feature type="domain" description="AMP-binding enzyme C-terminal" evidence="4">
    <location>
        <begin position="478"/>
        <end position="553"/>
    </location>
</feature>
<dbReference type="InterPro" id="IPR025110">
    <property type="entry name" value="AMP-bd_C"/>
</dbReference>
<dbReference type="PROSITE" id="PS00455">
    <property type="entry name" value="AMP_BINDING"/>
    <property type="match status" value="1"/>
</dbReference>
<dbReference type="Proteomes" id="UP001501586">
    <property type="component" value="Unassembled WGS sequence"/>
</dbReference>